<dbReference type="InterPro" id="IPR025714">
    <property type="entry name" value="Methyltranfer_dom"/>
</dbReference>
<keyword evidence="3 4" id="KW-0949">S-adenosyl-L-methionine</keyword>
<dbReference type="NCBIfam" id="TIGR03534">
    <property type="entry name" value="RF_mod_PrmC"/>
    <property type="match status" value="1"/>
</dbReference>
<keyword evidence="1 4" id="KW-0489">Methyltransferase</keyword>
<reference evidence="7" key="1">
    <citation type="submission" date="2022-09" db="EMBL/GenBank/DDBJ databases">
        <title>Novosphingobium sp. Nov., a polycyclic aromatic hydrocarbon-degrading bacterium isolated form mangrove sediments in HongKong.</title>
        <authorList>
            <person name="Hu Z."/>
        </authorList>
    </citation>
    <scope>NUCLEOTIDE SEQUENCE</scope>
    <source>
        <strain evidence="7">HK4-1</strain>
    </source>
</reference>
<dbReference type="PANTHER" id="PTHR18895:SF74">
    <property type="entry name" value="MTRF1L RELEASE FACTOR GLUTAMINE METHYLTRANSFERASE"/>
    <property type="match status" value="1"/>
</dbReference>
<feature type="binding site" evidence="4">
    <location>
        <position position="141"/>
    </location>
    <ligand>
        <name>S-adenosyl-L-methionine</name>
        <dbReference type="ChEBI" id="CHEBI:59789"/>
    </ligand>
</feature>
<keyword evidence="8" id="KW-1185">Reference proteome</keyword>
<organism evidence="7 8">
    <name type="scientific">Novosphingobium mangrovi</name>
    <name type="common">ex Huang et al. 2023</name>
    <dbReference type="NCBI Taxonomy" id="2976432"/>
    <lineage>
        <taxon>Bacteria</taxon>
        <taxon>Pseudomonadati</taxon>
        <taxon>Pseudomonadota</taxon>
        <taxon>Alphaproteobacteria</taxon>
        <taxon>Sphingomonadales</taxon>
        <taxon>Sphingomonadaceae</taxon>
        <taxon>Novosphingobium</taxon>
    </lineage>
</organism>
<evidence type="ECO:0000259" key="6">
    <source>
        <dbReference type="Pfam" id="PF17827"/>
    </source>
</evidence>
<evidence type="ECO:0000313" key="8">
    <source>
        <dbReference type="Proteomes" id="UP001165583"/>
    </source>
</evidence>
<comment type="similarity">
    <text evidence="4">Belongs to the protein N5-glutamine methyltransferase family. PrmC subfamily.</text>
</comment>
<dbReference type="PROSITE" id="PS00092">
    <property type="entry name" value="N6_MTASE"/>
    <property type="match status" value="1"/>
</dbReference>
<evidence type="ECO:0000256" key="4">
    <source>
        <dbReference type="HAMAP-Rule" id="MF_02126"/>
    </source>
</evidence>
<feature type="binding site" evidence="4">
    <location>
        <position position="170"/>
    </location>
    <ligand>
        <name>S-adenosyl-L-methionine</name>
        <dbReference type="ChEBI" id="CHEBI:59789"/>
    </ligand>
</feature>
<protein>
    <recommendedName>
        <fullName evidence="4">Release factor glutamine methyltransferase</fullName>
        <shortName evidence="4">RF MTase</shortName>
        <ecNumber evidence="4">2.1.1.297</ecNumber>
    </recommendedName>
    <alternativeName>
        <fullName evidence="4">N5-glutamine methyltransferase PrmC</fullName>
    </alternativeName>
    <alternativeName>
        <fullName evidence="4">Protein-(glutamine-N5) MTase PrmC</fullName>
    </alternativeName>
    <alternativeName>
        <fullName evidence="4">Protein-glutamine N-methyltransferase PrmC</fullName>
    </alternativeName>
</protein>
<dbReference type="InterPro" id="IPR050320">
    <property type="entry name" value="N5-glutamine_MTase"/>
</dbReference>
<dbReference type="GO" id="GO:0102559">
    <property type="term" value="F:peptide chain release factor N(5)-glutamine methyltransferase activity"/>
    <property type="evidence" value="ECO:0007669"/>
    <property type="project" value="UniProtKB-EC"/>
</dbReference>
<dbReference type="SUPFAM" id="SSF53335">
    <property type="entry name" value="S-adenosyl-L-methionine-dependent methyltransferases"/>
    <property type="match status" value="1"/>
</dbReference>
<feature type="binding site" evidence="4">
    <location>
        <begin position="118"/>
        <end position="122"/>
    </location>
    <ligand>
        <name>S-adenosyl-L-methionine</name>
        <dbReference type="ChEBI" id="CHEBI:59789"/>
    </ligand>
</feature>
<dbReference type="InterPro" id="IPR040758">
    <property type="entry name" value="PrmC_N"/>
</dbReference>
<keyword evidence="2 4" id="KW-0808">Transferase</keyword>
<evidence type="ECO:0000259" key="5">
    <source>
        <dbReference type="Pfam" id="PF13847"/>
    </source>
</evidence>
<dbReference type="HAMAP" id="MF_02126">
    <property type="entry name" value="RF_methyltr_PrmC"/>
    <property type="match status" value="1"/>
</dbReference>
<evidence type="ECO:0000256" key="3">
    <source>
        <dbReference type="ARBA" id="ARBA00022691"/>
    </source>
</evidence>
<comment type="caution">
    <text evidence="7">The sequence shown here is derived from an EMBL/GenBank/DDBJ whole genome shotgun (WGS) entry which is preliminary data.</text>
</comment>
<proteinExistence type="inferred from homology"/>
<gene>
    <name evidence="4 7" type="primary">prmC</name>
    <name evidence="7" type="ORF">NZK81_06110</name>
</gene>
<dbReference type="Gene3D" id="3.40.50.150">
    <property type="entry name" value="Vaccinia Virus protein VP39"/>
    <property type="match status" value="1"/>
</dbReference>
<dbReference type="InterPro" id="IPR029063">
    <property type="entry name" value="SAM-dependent_MTases_sf"/>
</dbReference>
<dbReference type="RefSeq" id="WP_260044915.1">
    <property type="nucleotide sequence ID" value="NZ_JANZXA010000003.1"/>
</dbReference>
<dbReference type="InterPro" id="IPR002052">
    <property type="entry name" value="DNA_methylase_N6_adenine_CS"/>
</dbReference>
<evidence type="ECO:0000313" key="7">
    <source>
        <dbReference type="EMBL" id="MCT2399112.1"/>
    </source>
</evidence>
<evidence type="ECO:0000256" key="2">
    <source>
        <dbReference type="ARBA" id="ARBA00022679"/>
    </source>
</evidence>
<feature type="domain" description="Methyltransferase" evidence="5">
    <location>
        <begin position="112"/>
        <end position="190"/>
    </location>
</feature>
<feature type="domain" description="Release factor glutamine methyltransferase N-terminal" evidence="6">
    <location>
        <begin position="9"/>
        <end position="73"/>
    </location>
</feature>
<dbReference type="NCBIfam" id="TIGR00536">
    <property type="entry name" value="hemK_fam"/>
    <property type="match status" value="1"/>
</dbReference>
<dbReference type="Pfam" id="PF13847">
    <property type="entry name" value="Methyltransf_31"/>
    <property type="match status" value="1"/>
</dbReference>
<name>A0ABT2I2T6_9SPHN</name>
<dbReference type="EC" id="2.1.1.297" evidence="4"/>
<feature type="binding site" evidence="4">
    <location>
        <position position="189"/>
    </location>
    <ligand>
        <name>S-adenosyl-L-methionine</name>
        <dbReference type="ChEBI" id="CHEBI:59789"/>
    </ligand>
</feature>
<dbReference type="GO" id="GO:0032259">
    <property type="term" value="P:methylation"/>
    <property type="evidence" value="ECO:0007669"/>
    <property type="project" value="UniProtKB-KW"/>
</dbReference>
<sequence>MNTTVAARLRDATERLGPGNSTARLDAELLMAAAFGVSRSELLLRHMRDPAPDGFEPLLARRLANEPVAYILGTAEFYGLELEVTPAVLIPRADSETAIEAARDAFAGSPPARILDCGTGSGALLLAALSLFPEAAGVGIDRSTDALAVAARNAAKLGLTERAAFHLRDWDQPGWAHGLGASFDLILANPPYVENDAALEPVVRDHEPAGALFAGPEGLDAYRILIPQLPALLAPQGLALVEIGYRQAGAVAEIGAWAGLTSRLHRDLAGRARVVAFSAETGHVA</sequence>
<dbReference type="InterPro" id="IPR019874">
    <property type="entry name" value="RF_methyltr_PrmC"/>
</dbReference>
<comment type="function">
    <text evidence="4">Methylates the class 1 translation termination release factors RF1/PrfA and RF2/PrfB on the glutamine residue of the universally conserved GGQ motif.</text>
</comment>
<dbReference type="InterPro" id="IPR004556">
    <property type="entry name" value="HemK-like"/>
</dbReference>
<dbReference type="EMBL" id="JANZXA010000003">
    <property type="protein sequence ID" value="MCT2399112.1"/>
    <property type="molecule type" value="Genomic_DNA"/>
</dbReference>
<comment type="catalytic activity">
    <reaction evidence="4">
        <text>L-glutaminyl-[peptide chain release factor] + S-adenosyl-L-methionine = N(5)-methyl-L-glutaminyl-[peptide chain release factor] + S-adenosyl-L-homocysteine + H(+)</text>
        <dbReference type="Rhea" id="RHEA:42896"/>
        <dbReference type="Rhea" id="RHEA-COMP:10271"/>
        <dbReference type="Rhea" id="RHEA-COMP:10272"/>
        <dbReference type="ChEBI" id="CHEBI:15378"/>
        <dbReference type="ChEBI" id="CHEBI:30011"/>
        <dbReference type="ChEBI" id="CHEBI:57856"/>
        <dbReference type="ChEBI" id="CHEBI:59789"/>
        <dbReference type="ChEBI" id="CHEBI:61891"/>
        <dbReference type="EC" id="2.1.1.297"/>
    </reaction>
</comment>
<dbReference type="Proteomes" id="UP001165583">
    <property type="component" value="Unassembled WGS sequence"/>
</dbReference>
<dbReference type="Gene3D" id="1.10.8.10">
    <property type="entry name" value="DNA helicase RuvA subunit, C-terminal domain"/>
    <property type="match status" value="1"/>
</dbReference>
<evidence type="ECO:0000256" key="1">
    <source>
        <dbReference type="ARBA" id="ARBA00022603"/>
    </source>
</evidence>
<dbReference type="PANTHER" id="PTHR18895">
    <property type="entry name" value="HEMK METHYLTRANSFERASE"/>
    <property type="match status" value="1"/>
</dbReference>
<dbReference type="Pfam" id="PF17827">
    <property type="entry name" value="PrmC_N"/>
    <property type="match status" value="1"/>
</dbReference>
<feature type="binding site" evidence="4">
    <location>
        <begin position="189"/>
        <end position="192"/>
    </location>
    <ligand>
        <name>substrate</name>
    </ligand>
</feature>
<accession>A0ABT2I2T6</accession>